<gene>
    <name evidence="2" type="ORF">SI8410_09012331</name>
</gene>
<sequence>MSADRWLVPEPTASIPPAADGLLAGRRTDDRMSSRKPHRIKKSNAKERGRGPFAPVVWRSPLGGGMIAGVTERGRHGPFLSLF</sequence>
<reference evidence="2" key="1">
    <citation type="submission" date="2020-02" db="EMBL/GenBank/DDBJ databases">
        <authorList>
            <person name="Scholz U."/>
            <person name="Mascher M."/>
            <person name="Fiebig A."/>
        </authorList>
    </citation>
    <scope>NUCLEOTIDE SEQUENCE</scope>
</reference>
<evidence type="ECO:0000313" key="2">
    <source>
        <dbReference type="EMBL" id="CAA7401653.1"/>
    </source>
</evidence>
<protein>
    <submittedName>
        <fullName evidence="2">Uncharacterized protein</fullName>
    </submittedName>
</protein>
<evidence type="ECO:0000256" key="1">
    <source>
        <dbReference type="SAM" id="MobiDB-lite"/>
    </source>
</evidence>
<feature type="region of interest" description="Disordered" evidence="1">
    <location>
        <begin position="1"/>
        <end position="55"/>
    </location>
</feature>
<name>A0A7I8KV11_SPIIN</name>
<evidence type="ECO:0000313" key="3">
    <source>
        <dbReference type="Proteomes" id="UP000663760"/>
    </source>
</evidence>
<dbReference type="AlphaFoldDB" id="A0A7I8KV11"/>
<proteinExistence type="predicted"/>
<accession>A0A7I8KV11</accession>
<keyword evidence="3" id="KW-1185">Reference proteome</keyword>
<dbReference type="EMBL" id="LR746272">
    <property type="protein sequence ID" value="CAA7401653.1"/>
    <property type="molecule type" value="Genomic_DNA"/>
</dbReference>
<organism evidence="2 3">
    <name type="scientific">Spirodela intermedia</name>
    <name type="common">Intermediate duckweed</name>
    <dbReference type="NCBI Taxonomy" id="51605"/>
    <lineage>
        <taxon>Eukaryota</taxon>
        <taxon>Viridiplantae</taxon>
        <taxon>Streptophyta</taxon>
        <taxon>Embryophyta</taxon>
        <taxon>Tracheophyta</taxon>
        <taxon>Spermatophyta</taxon>
        <taxon>Magnoliopsida</taxon>
        <taxon>Liliopsida</taxon>
        <taxon>Araceae</taxon>
        <taxon>Lemnoideae</taxon>
        <taxon>Spirodela</taxon>
    </lineage>
</organism>
<dbReference type="Proteomes" id="UP000663760">
    <property type="component" value="Chromosome 9"/>
</dbReference>
<feature type="compositionally biased region" description="Basic residues" evidence="1">
    <location>
        <begin position="34"/>
        <end position="43"/>
    </location>
</feature>